<gene>
    <name evidence="3" type="ORF">G6011_08667</name>
</gene>
<evidence type="ECO:0000313" key="4">
    <source>
        <dbReference type="Proteomes" id="UP001199106"/>
    </source>
</evidence>
<comment type="caution">
    <text evidence="3">The sequence shown here is derived from an EMBL/GenBank/DDBJ whole genome shotgun (WGS) entry which is preliminary data.</text>
</comment>
<sequence length="329" mass="37150">MAITADYPGIRIEVRVEGVALQEYDDDEEQPSGTTITKYIEATSGVTFDMRFGITPKWPGSSIMFYTHLDGRYVRGHFAQQQSYRGSSSVQIIEASTYTKDGQWFKARFAFSALNIGISTKHRPTARSDPIADDSDIRNVGDQLMRDMKEMGEIKVKVFFVKNVRDSSTNALSETRTLDVSNIPEKALKGRALSHQATLCAPEASPQSSILSFDHLDTNCQPFITFKFKYRSRAALQSLLIIPREPSPAPLEDRDFDTLTLEEARELIRRQREREDAAPNIKREGTKRERSSTAVSEDQDNDDVSFVSAKRRRIPVTLNENGIEIIDLT</sequence>
<dbReference type="Proteomes" id="UP001199106">
    <property type="component" value="Unassembled WGS sequence"/>
</dbReference>
<evidence type="ECO:0000256" key="1">
    <source>
        <dbReference type="SAM" id="MobiDB-lite"/>
    </source>
</evidence>
<protein>
    <recommendedName>
        <fullName evidence="2">DUF7918 domain-containing protein</fullName>
    </recommendedName>
</protein>
<dbReference type="EMBL" id="JAANER010000004">
    <property type="protein sequence ID" value="KAG9190579.1"/>
    <property type="molecule type" value="Genomic_DNA"/>
</dbReference>
<feature type="domain" description="DUF7918" evidence="2">
    <location>
        <begin position="9"/>
        <end position="244"/>
    </location>
</feature>
<evidence type="ECO:0000259" key="2">
    <source>
        <dbReference type="Pfam" id="PF25534"/>
    </source>
</evidence>
<feature type="region of interest" description="Disordered" evidence="1">
    <location>
        <begin position="270"/>
        <end position="304"/>
    </location>
</feature>
<dbReference type="PANTHER" id="PTHR36223:SF1">
    <property type="entry name" value="TRANSCRIPTION ELONGATION FACTOR EAF N-TERMINAL DOMAIN-CONTAINING PROTEIN"/>
    <property type="match status" value="1"/>
</dbReference>
<reference evidence="3" key="1">
    <citation type="submission" date="2021-07" db="EMBL/GenBank/DDBJ databases">
        <title>Genome Resource of American Ginseng Black Spot Pathogen Alternaria panax.</title>
        <authorList>
            <person name="Qiu C."/>
            <person name="Wang W."/>
            <person name="Liu Z."/>
        </authorList>
    </citation>
    <scope>NUCLEOTIDE SEQUENCE</scope>
    <source>
        <strain evidence="3">BNCC115425</strain>
    </source>
</reference>
<accession>A0AAD4FMV8</accession>
<feature type="compositionally biased region" description="Basic and acidic residues" evidence="1">
    <location>
        <begin position="270"/>
        <end position="291"/>
    </location>
</feature>
<dbReference type="Pfam" id="PF25534">
    <property type="entry name" value="DUF7918"/>
    <property type="match status" value="1"/>
</dbReference>
<organism evidence="3 4">
    <name type="scientific">Alternaria panax</name>
    <dbReference type="NCBI Taxonomy" id="48097"/>
    <lineage>
        <taxon>Eukaryota</taxon>
        <taxon>Fungi</taxon>
        <taxon>Dikarya</taxon>
        <taxon>Ascomycota</taxon>
        <taxon>Pezizomycotina</taxon>
        <taxon>Dothideomycetes</taxon>
        <taxon>Pleosporomycetidae</taxon>
        <taxon>Pleosporales</taxon>
        <taxon>Pleosporineae</taxon>
        <taxon>Pleosporaceae</taxon>
        <taxon>Alternaria</taxon>
        <taxon>Alternaria sect. Panax</taxon>
    </lineage>
</organism>
<dbReference type="AlphaFoldDB" id="A0AAD4FMV8"/>
<name>A0AAD4FMV8_9PLEO</name>
<dbReference type="InterPro" id="IPR057678">
    <property type="entry name" value="DUF7918"/>
</dbReference>
<keyword evidence="4" id="KW-1185">Reference proteome</keyword>
<evidence type="ECO:0000313" key="3">
    <source>
        <dbReference type="EMBL" id="KAG9190579.1"/>
    </source>
</evidence>
<proteinExistence type="predicted"/>
<dbReference type="PANTHER" id="PTHR36223">
    <property type="entry name" value="BETA-LACTAMASE-TYPE TRANSPEPTIDASE FOLD DOMAIN CONTAINING PROTEIN"/>
    <property type="match status" value="1"/>
</dbReference>